<gene>
    <name evidence="1" type="ORF">FF36_04537</name>
</gene>
<accession>A0A0D8BCS1</accession>
<dbReference type="OrthoDB" id="4567569at2"/>
<dbReference type="AlphaFoldDB" id="A0A0D8BCS1"/>
<protein>
    <submittedName>
        <fullName evidence="1">Adenylate kinase-like kinase</fullName>
        <ecNumber evidence="1">2.7.4.3</ecNumber>
    </submittedName>
</protein>
<evidence type="ECO:0000313" key="1">
    <source>
        <dbReference type="EMBL" id="KJE21197.1"/>
    </source>
</evidence>
<dbReference type="Gene3D" id="3.40.50.300">
    <property type="entry name" value="P-loop containing nucleotide triphosphate hydrolases"/>
    <property type="match status" value="1"/>
</dbReference>
<dbReference type="GO" id="GO:0004017">
    <property type="term" value="F:AMP kinase activity"/>
    <property type="evidence" value="ECO:0007669"/>
    <property type="project" value="UniProtKB-EC"/>
</dbReference>
<name>A0A0D8BCS1_9ACTN</name>
<dbReference type="EC" id="2.7.4.3" evidence="1"/>
<dbReference type="SUPFAM" id="SSF52540">
    <property type="entry name" value="P-loop containing nucleoside triphosphate hydrolases"/>
    <property type="match status" value="1"/>
</dbReference>
<dbReference type="Proteomes" id="UP000032545">
    <property type="component" value="Unassembled WGS sequence"/>
</dbReference>
<proteinExistence type="predicted"/>
<organism evidence="1 2">
    <name type="scientific">Frankia torreyi</name>
    <dbReference type="NCBI Taxonomy" id="1856"/>
    <lineage>
        <taxon>Bacteria</taxon>
        <taxon>Bacillati</taxon>
        <taxon>Actinomycetota</taxon>
        <taxon>Actinomycetes</taxon>
        <taxon>Frankiales</taxon>
        <taxon>Frankiaceae</taxon>
        <taxon>Frankia</taxon>
    </lineage>
</organism>
<comment type="caution">
    <text evidence="1">The sequence shown here is derived from an EMBL/GenBank/DDBJ whole genome shotgun (WGS) entry which is preliminary data.</text>
</comment>
<dbReference type="InterPro" id="IPR027417">
    <property type="entry name" value="P-loop_NTPase"/>
</dbReference>
<keyword evidence="1" id="KW-0418">Kinase</keyword>
<keyword evidence="2" id="KW-1185">Reference proteome</keyword>
<reference evidence="1 2" key="2">
    <citation type="journal article" date="2016" name="Genome Announc.">
        <title>Permanent Draft Genome Sequences for Two Variants of Frankia sp. Strain CpI1, the First Frankia Strain Isolated from Root Nodules of Comptonia peregrina.</title>
        <authorList>
            <person name="Oshone R."/>
            <person name="Hurst S.G.IV."/>
            <person name="Abebe-Akele F."/>
            <person name="Simpson S."/>
            <person name="Morris K."/>
            <person name="Thomas W.K."/>
            <person name="Tisa L.S."/>
        </authorList>
    </citation>
    <scope>NUCLEOTIDE SEQUENCE [LARGE SCALE GENOMIC DNA]</scope>
    <source>
        <strain evidence="2">CpI1-S</strain>
    </source>
</reference>
<dbReference type="Pfam" id="PF13671">
    <property type="entry name" value="AAA_33"/>
    <property type="match status" value="1"/>
</dbReference>
<evidence type="ECO:0000313" key="2">
    <source>
        <dbReference type="Proteomes" id="UP000032545"/>
    </source>
</evidence>
<dbReference type="PATRIC" id="fig|1502723.3.peg.4478"/>
<sequence length="227" mass="24202">MPLAVAVPMLGPPAVGKSTLASRLGQAPNCVVFRLREQVPAGRLAATAGGAGPLGWMDDVTVATALRRYLDRVVRAAGAHVVIFDNFPGSGRQVRLLLGELASLAPGRVVLPIELSVDAVTLRRRAVQRRVCHRCERDPVRDPRLPAKASDEDAQRCGRCGGVLQPRRGDAPRLLRARLARWQREAAGIRDEFAAAGIAISRLDTTGSLADTAAAVSALVTARSTRR</sequence>
<reference evidence="2" key="1">
    <citation type="submission" date="2015-02" db="EMBL/GenBank/DDBJ databases">
        <title>Draft Genome of Frankia sp. CpI1-S.</title>
        <authorList>
            <person name="Oshone R.T."/>
            <person name="Ngom M."/>
            <person name="Ghodhbane-Gtari F."/>
            <person name="Gtari M."/>
            <person name="Morris K."/>
            <person name="Thomas K."/>
            <person name="Sen A."/>
            <person name="Tisa L.S."/>
        </authorList>
    </citation>
    <scope>NUCLEOTIDE SEQUENCE [LARGE SCALE GENOMIC DNA]</scope>
    <source>
        <strain evidence="2">CpI1-S</strain>
    </source>
</reference>
<dbReference type="RefSeq" id="WP_044887053.1">
    <property type="nucleotide sequence ID" value="NZ_JYFN01000042.1"/>
</dbReference>
<dbReference type="EMBL" id="JYFN01000042">
    <property type="protein sequence ID" value="KJE21197.1"/>
    <property type="molecule type" value="Genomic_DNA"/>
</dbReference>
<keyword evidence="1" id="KW-0808">Transferase</keyword>